<accession>A0AAV3UV28</accession>
<comment type="caution">
    <text evidence="1">The sequence shown here is derived from an EMBL/GenBank/DDBJ whole genome shotgun (WGS) entry which is preliminary data.</text>
</comment>
<name>A0AAV3UV28_9ALTE</name>
<dbReference type="Proteomes" id="UP000006320">
    <property type="component" value="Unassembled WGS sequence"/>
</dbReference>
<reference evidence="1 2" key="1">
    <citation type="journal article" date="2017" name="Antonie Van Leeuwenhoek">
        <title>Rhizobium rhizosphaerae sp. nov., a novel species isolated from rice rhizosphere.</title>
        <authorList>
            <person name="Zhao J.J."/>
            <person name="Zhang J."/>
            <person name="Zhang R.J."/>
            <person name="Zhang C.W."/>
            <person name="Yin H.Q."/>
            <person name="Zhang X.X."/>
        </authorList>
    </citation>
    <scope>NUCLEOTIDE SEQUENCE [LARGE SCALE GENOMIC DNA]</scope>
    <source>
        <strain evidence="1 2">S18K6</strain>
    </source>
</reference>
<organism evidence="1 2">
    <name type="scientific">Paraglaciecola chathamensis S18K6</name>
    <dbReference type="NCBI Taxonomy" id="1127672"/>
    <lineage>
        <taxon>Bacteria</taxon>
        <taxon>Pseudomonadati</taxon>
        <taxon>Pseudomonadota</taxon>
        <taxon>Gammaproteobacteria</taxon>
        <taxon>Alteromonadales</taxon>
        <taxon>Alteromonadaceae</taxon>
        <taxon>Paraglaciecola</taxon>
    </lineage>
</organism>
<gene>
    <name evidence="1" type="ORF">GCHA_0830</name>
</gene>
<dbReference type="EMBL" id="BAEM01000009">
    <property type="protein sequence ID" value="GAC08793.1"/>
    <property type="molecule type" value="Genomic_DNA"/>
</dbReference>
<dbReference type="AlphaFoldDB" id="A0AAV3UV28"/>
<evidence type="ECO:0008006" key="3">
    <source>
        <dbReference type="Google" id="ProtNLM"/>
    </source>
</evidence>
<evidence type="ECO:0000313" key="1">
    <source>
        <dbReference type="EMBL" id="GAC08793.1"/>
    </source>
</evidence>
<protein>
    <recommendedName>
        <fullName evidence="3">Secreted protein</fullName>
    </recommendedName>
</protein>
<sequence length="66" mass="7466">MAVNFSIISFGGALAHTFAPRFKNMRHSLMQNRLFVMYLADLPNCLQLVLSTSYNNPKLTALNQFS</sequence>
<proteinExistence type="predicted"/>
<evidence type="ECO:0000313" key="2">
    <source>
        <dbReference type="Proteomes" id="UP000006320"/>
    </source>
</evidence>